<feature type="non-terminal residue" evidence="2">
    <location>
        <position position="332"/>
    </location>
</feature>
<dbReference type="Proteomes" id="UP000001593">
    <property type="component" value="Unassembled WGS sequence"/>
</dbReference>
<dbReference type="EMBL" id="DS469518">
    <property type="protein sequence ID" value="EDO47704.1"/>
    <property type="molecule type" value="Genomic_DNA"/>
</dbReference>
<reference evidence="2 3" key="1">
    <citation type="journal article" date="2007" name="Science">
        <title>Sea anemone genome reveals ancestral eumetazoan gene repertoire and genomic organization.</title>
        <authorList>
            <person name="Putnam N.H."/>
            <person name="Srivastava M."/>
            <person name="Hellsten U."/>
            <person name="Dirks B."/>
            <person name="Chapman J."/>
            <person name="Salamov A."/>
            <person name="Terry A."/>
            <person name="Shapiro H."/>
            <person name="Lindquist E."/>
            <person name="Kapitonov V.V."/>
            <person name="Jurka J."/>
            <person name="Genikhovich G."/>
            <person name="Grigoriev I.V."/>
            <person name="Lucas S.M."/>
            <person name="Steele R.E."/>
            <person name="Finnerty J.R."/>
            <person name="Technau U."/>
            <person name="Martindale M.Q."/>
            <person name="Rokhsar D.S."/>
        </authorList>
    </citation>
    <scope>NUCLEOTIDE SEQUENCE [LARGE SCALE GENOMIC DNA]</scope>
    <source>
        <strain evidence="3">CH2 X CH6</strain>
    </source>
</reference>
<dbReference type="InParanoid" id="A7RLJ8"/>
<keyword evidence="3" id="KW-1185">Reference proteome</keyword>
<dbReference type="HOGENOM" id="CLU_838309_0_0_1"/>
<name>A7RLJ8_NEMVE</name>
<evidence type="ECO:0000256" key="1">
    <source>
        <dbReference type="SAM" id="MobiDB-lite"/>
    </source>
</evidence>
<proteinExistence type="predicted"/>
<accession>A7RLJ8</accession>
<protein>
    <submittedName>
        <fullName evidence="2">Uncharacterized protein</fullName>
    </submittedName>
</protein>
<gene>
    <name evidence="2" type="ORF">NEMVEDRAFT_v1g239144</name>
</gene>
<sequence length="332" mass="38281">MLSANSWVKNTSYESCVSVSEHKRVENVREGAQHEIADSIKEDKLNHTMPCDSHRLRTNFGIMSPLKSVSKHKKEEQERSWNHVMKETCNKASMERYLRPFEGRRGRVGYPYLRRGLSSEDYHSFMEEESLIRFHRAQSYHELLSSAKSLNIEKSLRKNLGAIPLYPYRNCYNEDPRYLEIRAEELEARRAHREQYLRHSLYYSDPAVVSYGLLSEQAQRYNTFGKTSHPSGYNTGLLHCGIEDGKEYCDGGKHPDRAQGSSYLYHGAMETEARSHVTDKTPFMTATAPVLFRSLASTKGVEHDQSQILVVPAQSEEEQGIRKRSGYKSEEM</sequence>
<organism evidence="2 3">
    <name type="scientific">Nematostella vectensis</name>
    <name type="common">Starlet sea anemone</name>
    <dbReference type="NCBI Taxonomy" id="45351"/>
    <lineage>
        <taxon>Eukaryota</taxon>
        <taxon>Metazoa</taxon>
        <taxon>Cnidaria</taxon>
        <taxon>Anthozoa</taxon>
        <taxon>Hexacorallia</taxon>
        <taxon>Actiniaria</taxon>
        <taxon>Edwardsiidae</taxon>
        <taxon>Nematostella</taxon>
    </lineage>
</organism>
<evidence type="ECO:0000313" key="3">
    <source>
        <dbReference type="Proteomes" id="UP000001593"/>
    </source>
</evidence>
<dbReference type="KEGG" id="nve:5519892"/>
<dbReference type="OrthoDB" id="9622403at2759"/>
<feature type="region of interest" description="Disordered" evidence="1">
    <location>
        <begin position="312"/>
        <end position="332"/>
    </location>
</feature>
<dbReference type="AlphaFoldDB" id="A7RLJ8"/>
<evidence type="ECO:0000313" key="2">
    <source>
        <dbReference type="EMBL" id="EDO47704.1"/>
    </source>
</evidence>